<accession>A0ABN8IWV0</accession>
<reference evidence="2" key="1">
    <citation type="submission" date="2022-03" db="EMBL/GenBank/DDBJ databases">
        <authorList>
            <person name="Martin H S."/>
        </authorList>
    </citation>
    <scope>NUCLEOTIDE SEQUENCE</scope>
</reference>
<evidence type="ECO:0000313" key="3">
    <source>
        <dbReference type="Proteomes" id="UP000837857"/>
    </source>
</evidence>
<organism evidence="2 3">
    <name type="scientific">Iphiclides podalirius</name>
    <name type="common">scarce swallowtail</name>
    <dbReference type="NCBI Taxonomy" id="110791"/>
    <lineage>
        <taxon>Eukaryota</taxon>
        <taxon>Metazoa</taxon>
        <taxon>Ecdysozoa</taxon>
        <taxon>Arthropoda</taxon>
        <taxon>Hexapoda</taxon>
        <taxon>Insecta</taxon>
        <taxon>Pterygota</taxon>
        <taxon>Neoptera</taxon>
        <taxon>Endopterygota</taxon>
        <taxon>Lepidoptera</taxon>
        <taxon>Glossata</taxon>
        <taxon>Ditrysia</taxon>
        <taxon>Papilionoidea</taxon>
        <taxon>Papilionidae</taxon>
        <taxon>Papilioninae</taxon>
        <taxon>Iphiclides</taxon>
    </lineage>
</organism>
<sequence length="151" mass="16235">MTGKYLGILFRLTAVGSSRPTSPVYLRRWRVDCSLVDVVVATGYFWCGATGSGRNSRSGALRTCLRAELVSRVSNNTRVGGARLTEADSSERRRGSSGPRARPAPRPLHSVREPAAVGRAAGPLPRTPPHQRRPTPSRIPHAPAPLVATFA</sequence>
<name>A0ABN8IWV0_9NEOP</name>
<evidence type="ECO:0000313" key="2">
    <source>
        <dbReference type="EMBL" id="CAH2066347.1"/>
    </source>
</evidence>
<evidence type="ECO:0000256" key="1">
    <source>
        <dbReference type="SAM" id="MobiDB-lite"/>
    </source>
</evidence>
<feature type="region of interest" description="Disordered" evidence="1">
    <location>
        <begin position="76"/>
        <end position="151"/>
    </location>
</feature>
<dbReference type="Proteomes" id="UP000837857">
    <property type="component" value="Chromosome 4"/>
</dbReference>
<keyword evidence="3" id="KW-1185">Reference proteome</keyword>
<feature type="compositionally biased region" description="Basic and acidic residues" evidence="1">
    <location>
        <begin position="85"/>
        <end position="94"/>
    </location>
</feature>
<gene>
    <name evidence="2" type="ORF">IPOD504_LOCUS13389</name>
</gene>
<feature type="non-terminal residue" evidence="2">
    <location>
        <position position="151"/>
    </location>
</feature>
<dbReference type="EMBL" id="OW152816">
    <property type="protein sequence ID" value="CAH2066347.1"/>
    <property type="molecule type" value="Genomic_DNA"/>
</dbReference>
<protein>
    <submittedName>
        <fullName evidence="2">Uncharacterized protein</fullName>
    </submittedName>
</protein>
<proteinExistence type="predicted"/>